<proteinExistence type="predicted"/>
<name>Q7MQL6_WOLSU</name>
<dbReference type="RefSeq" id="WP_011139971.1">
    <property type="nucleotide sequence ID" value="NC_005090.1"/>
</dbReference>
<evidence type="ECO:0000313" key="2">
    <source>
        <dbReference type="EMBL" id="CAE11189.1"/>
    </source>
</evidence>
<dbReference type="Pfam" id="PF01973">
    <property type="entry name" value="MptE-like"/>
    <property type="match status" value="1"/>
</dbReference>
<dbReference type="AlphaFoldDB" id="Q7MQL6"/>
<organism evidence="3">
    <name type="scientific">Wolinella succinogenes (strain ATCC 29543 / DSM 1740 / CCUG 13145 / JCM 31913 / LMG 7466 / NCTC 11488 / FDC 602W)</name>
    <name type="common">Vibrio succinogenes</name>
    <dbReference type="NCBI Taxonomy" id="273121"/>
    <lineage>
        <taxon>Bacteria</taxon>
        <taxon>Pseudomonadati</taxon>
        <taxon>Campylobacterota</taxon>
        <taxon>Epsilonproteobacteria</taxon>
        <taxon>Campylobacterales</taxon>
        <taxon>Helicobacteraceae</taxon>
        <taxon>Wolinella</taxon>
    </lineage>
</organism>
<reference evidence="2 3" key="1">
    <citation type="journal article" date="2003" name="Proc. Natl. Acad. Sci. U.S.A.">
        <title>Complete genome sequence and analysis of Wolinella succinogenes.</title>
        <authorList>
            <person name="Baar C."/>
            <person name="Eppinger M."/>
            <person name="Raddatz G."/>
            <person name="Simon JM."/>
            <person name="Lanz C."/>
            <person name="Klimmek O."/>
            <person name="Nandakumar R."/>
            <person name="Gross R."/>
            <person name="Rosinus A."/>
            <person name="Keller H."/>
            <person name="Jagtap P."/>
            <person name="Linke B."/>
            <person name="Meyer F."/>
            <person name="Lederer H."/>
            <person name="Schuster S.C."/>
        </authorList>
    </citation>
    <scope>NUCLEOTIDE SEQUENCE [LARGE SCALE GENOMIC DNA]</scope>
    <source>
        <strain evidence="3">ATCC 29543 / DSM 1740 / CCUG 13145 / JCM 31913 / LMG 7466 / NCTC 11488 / FDC 602W</strain>
    </source>
</reference>
<dbReference type="eggNOG" id="COG2604">
    <property type="taxonomic scope" value="Bacteria"/>
</dbReference>
<evidence type="ECO:0000313" key="3">
    <source>
        <dbReference type="Proteomes" id="UP000000422"/>
    </source>
</evidence>
<dbReference type="PANTHER" id="PTHR41786:SF1">
    <property type="entry name" value="6-HYDROXYMETHYLPTERIN DIPHOSPHOKINASE MPTE-LIKE DOMAIN-CONTAINING PROTEIN"/>
    <property type="match status" value="1"/>
</dbReference>
<dbReference type="HOGENOM" id="CLU_026503_1_1_7"/>
<dbReference type="EMBL" id="BX571662">
    <property type="protein sequence ID" value="CAE11189.1"/>
    <property type="molecule type" value="Genomic_DNA"/>
</dbReference>
<protein>
    <recommendedName>
        <fullName evidence="1">6-hydroxymethylpterin diphosphokinase MptE-like domain-containing protein</fullName>
    </recommendedName>
</protein>
<gene>
    <name evidence="2" type="ordered locus">WS2199</name>
</gene>
<dbReference type="Proteomes" id="UP000000422">
    <property type="component" value="Chromosome"/>
</dbReference>
<accession>Q7MQL6</accession>
<dbReference type="STRING" id="273121.WS2199"/>
<keyword evidence="3" id="KW-1185">Reference proteome</keyword>
<evidence type="ECO:0000259" key="1">
    <source>
        <dbReference type="Pfam" id="PF01973"/>
    </source>
</evidence>
<dbReference type="KEGG" id="wsu:WS2199"/>
<dbReference type="PANTHER" id="PTHR41786">
    <property type="entry name" value="MOTILITY ACCESSORY FACTOR MAF"/>
    <property type="match status" value="1"/>
</dbReference>
<feature type="domain" description="6-hydroxymethylpterin diphosphokinase MptE-like" evidence="1">
    <location>
        <begin position="206"/>
        <end position="377"/>
    </location>
</feature>
<sequence length="643" mass="73456">MNNFFEKNLQALDKVDPILVAKMRLVTPNQFFEVYADEDPANVNIIDKRHNKPLYTSKPVEETLKKIEAMTEFSYYPYLYFYGAGNGIFYKLLLGNESLKRVLVIEPDPEILFVALHFVDFSKEISERRIIFVLSIDLSAPRAMSYIGYQDSPLYCKLYDLHLFTPYYNAYAEDYLRVNKLFLRAIEHSIISIGNDSRDALLGLEHHVKNLPDMLQGPHVVELVRKSANTDTAIIVSTGPSLYKQLPLLKEIAPYVTLLCIDASFPILHAHGIKPDIVLSLERVKESAKFYQETPLEAQEGVVFAITSIVHEDLKKAITRGIKQFSMRPFGYTKYFDLSPYGYLGIGMSAANMAYELAVHSRFKRCVFIGQDLAFGEDGTSHSKGAVYGEEEIKPSTLGDRVLVEKYGGEGEVETTTIWKMFLNFFERDIAETPYKIEVINCTEGGARIHGTIEMPFIELAQSLDRSQAKQPITLELPTPKESEENLTKARQKILDLLEFGHTKKAEVERVFLGVVGMTEELERLNKENRLEEIDFAAIGKLLEEIDNIKDFFHEPQFLQIFLDAVQSYIVHQELEIAKIVVKFTTEDIYKKAKQIDWLYAHKYWLFSLAGGMNAVLEVVKRGAAEWMEIPKHFAEGEDKDLV</sequence>
<dbReference type="InterPro" id="IPR002826">
    <property type="entry name" value="MptE-like"/>
</dbReference>